<keyword evidence="1" id="KW-0812">Transmembrane</keyword>
<evidence type="ECO:0000313" key="2">
    <source>
        <dbReference type="EMBL" id="GAQ24556.1"/>
    </source>
</evidence>
<name>A0A0U9HH09_9FIRM</name>
<accession>A0A0U9HH09</accession>
<sequence>MNVNISRSTISNIYIKMLILYYIFFSGLSGKNPYFTYIILTFQVIYFFLNFKSLTSNMKLLSYITFYVTFIFIINLFGKDMRYIRLSLSYYGYFLMFMLSLCNILIWLKENTIQDNIKFLKTISILLNLLAIYCIIEYIIKFNPIFSYFMDDSIAMLYTTKNNSWIYRVTGSATNSIVMGNLMLFSFMLNLYFLNKRNLILILLNLATIIFTFTKSVYLSLLLGVIFYILKNLKLNNKNIISFFLIAIIILGLSIFTQLPEAIQLTDTYRIIEFRFNNLFDQISYMQRISTINFILEKISSDSIIRLFFGHGPGSIKYLIKDQTQNFVVDLPVIDNQYFTFLYEYGINFFIIAVTTLIYFIATNKLKRINDKRISKLHSALITVLFMYLITIGFYDGFYWHITNFFLSFIIAYLIYLYRLIQNGL</sequence>
<feature type="transmembrane region" description="Helical" evidence="1">
    <location>
        <begin position="60"/>
        <end position="78"/>
    </location>
</feature>
<dbReference type="Proteomes" id="UP000062160">
    <property type="component" value="Unassembled WGS sequence"/>
</dbReference>
<organism evidence="2">
    <name type="scientific">Tepidanaerobacter syntrophicus</name>
    <dbReference type="NCBI Taxonomy" id="224999"/>
    <lineage>
        <taxon>Bacteria</taxon>
        <taxon>Bacillati</taxon>
        <taxon>Bacillota</taxon>
        <taxon>Clostridia</taxon>
        <taxon>Thermosediminibacterales</taxon>
        <taxon>Tepidanaerobacteraceae</taxon>
        <taxon>Tepidanaerobacter</taxon>
    </lineage>
</organism>
<proteinExistence type="predicted"/>
<dbReference type="STRING" id="224999.GCA_001485475_00555"/>
<feature type="transmembrane region" description="Helical" evidence="1">
    <location>
        <begin position="199"/>
        <end position="228"/>
    </location>
</feature>
<keyword evidence="3" id="KW-1185">Reference proteome</keyword>
<keyword evidence="1" id="KW-0472">Membrane</keyword>
<dbReference type="EMBL" id="DF976999">
    <property type="protein sequence ID" value="GAQ24556.1"/>
    <property type="molecule type" value="Genomic_DNA"/>
</dbReference>
<protein>
    <submittedName>
        <fullName evidence="2">Uncharacterized protein</fullName>
    </submittedName>
</protein>
<feature type="transmembrane region" description="Helical" evidence="1">
    <location>
        <begin position="34"/>
        <end position="51"/>
    </location>
</feature>
<keyword evidence="1" id="KW-1133">Transmembrane helix</keyword>
<feature type="transmembrane region" description="Helical" evidence="1">
    <location>
        <begin position="240"/>
        <end position="259"/>
    </location>
</feature>
<feature type="transmembrane region" description="Helical" evidence="1">
    <location>
        <begin position="398"/>
        <end position="418"/>
    </location>
</feature>
<feature type="transmembrane region" description="Helical" evidence="1">
    <location>
        <begin position="374"/>
        <end position="392"/>
    </location>
</feature>
<gene>
    <name evidence="2" type="ORF">TSYNT_5403</name>
</gene>
<feature type="transmembrane region" description="Helical" evidence="1">
    <location>
        <begin position="173"/>
        <end position="193"/>
    </location>
</feature>
<dbReference type="PANTHER" id="PTHR37422:SF13">
    <property type="entry name" value="LIPOPOLYSACCHARIDE BIOSYNTHESIS PROTEIN PA4999-RELATED"/>
    <property type="match status" value="1"/>
</dbReference>
<reference evidence="2" key="1">
    <citation type="journal article" date="2016" name="Genome Announc.">
        <title>Draft Genome Sequence of the Syntrophic Lactate-Degrading Bacterium Tepidanaerobacter syntrophicus JLT.</title>
        <authorList>
            <person name="Matsuura N."/>
            <person name="Ohashi A."/>
            <person name="Tourlousse D.M."/>
            <person name="Sekiguchi Y."/>
        </authorList>
    </citation>
    <scope>NUCLEOTIDE SEQUENCE [LARGE SCALE GENOMIC DNA]</scope>
    <source>
        <strain evidence="2">JL</strain>
    </source>
</reference>
<evidence type="ECO:0000256" key="1">
    <source>
        <dbReference type="SAM" id="Phobius"/>
    </source>
</evidence>
<feature type="transmembrane region" description="Helical" evidence="1">
    <location>
        <begin position="345"/>
        <end position="362"/>
    </location>
</feature>
<feature type="transmembrane region" description="Helical" evidence="1">
    <location>
        <begin position="90"/>
        <end position="108"/>
    </location>
</feature>
<evidence type="ECO:0000313" key="3">
    <source>
        <dbReference type="Proteomes" id="UP000062160"/>
    </source>
</evidence>
<dbReference type="AlphaFoldDB" id="A0A0U9HH09"/>
<dbReference type="PANTHER" id="PTHR37422">
    <property type="entry name" value="TEICHURONIC ACID BIOSYNTHESIS PROTEIN TUAE"/>
    <property type="match status" value="1"/>
</dbReference>
<feature type="transmembrane region" description="Helical" evidence="1">
    <location>
        <begin position="120"/>
        <end position="139"/>
    </location>
</feature>
<dbReference type="InterPro" id="IPR051533">
    <property type="entry name" value="WaaL-like"/>
</dbReference>
<dbReference type="OrthoDB" id="3035819at2"/>